<evidence type="ECO:0000313" key="1">
    <source>
        <dbReference type="EMBL" id="QOV06257.1"/>
    </source>
</evidence>
<keyword evidence="2" id="KW-1185">Reference proteome</keyword>
<gene>
    <name evidence="1" type="ORF">CPT_Maja_037</name>
</gene>
<protein>
    <submittedName>
        <fullName evidence="1">I-spanin</fullName>
    </submittedName>
</protein>
<reference evidence="1 2" key="1">
    <citation type="submission" date="2020-07" db="EMBL/GenBank/DDBJ databases">
        <title>Complete genome sequence of Burkholderia gladioli phage Maja.</title>
        <authorList>
            <person name="Yu Z."/>
            <person name="Yao G.W."/>
            <person name="Guadalupe Vizoso-Pinto M."/>
            <person name="Sun L."/>
            <person name="Le T."/>
            <person name="Gonzalez C."/>
            <person name="Young R."/>
            <person name="Liu M."/>
        </authorList>
    </citation>
    <scope>NUCLEOTIDE SEQUENCE [LARGE SCALE GENOMIC DNA]</scope>
</reference>
<accession>A0A7S6TXB9</accession>
<dbReference type="Proteomes" id="UP000593952">
    <property type="component" value="Segment"/>
</dbReference>
<dbReference type="EMBL" id="MT708549">
    <property type="protein sequence ID" value="QOV06257.1"/>
    <property type="molecule type" value="Genomic_DNA"/>
</dbReference>
<name>A0A7S6TXB9_9CAUD</name>
<sequence length="104" mass="11838">MKKSFLIVLIALLSATAHAKRFPGGAEWKDCNTLAMNAASFSADLRQGVSPREIQNFIYQDSRLNRREKAALLAVLGVLTDEPQFQLYTPRQYAQYVWNWCDAQ</sequence>
<proteinExistence type="predicted"/>
<organism evidence="1 2">
    <name type="scientific">Burkholderia phage Maja</name>
    <dbReference type="NCBI Taxonomy" id="2767571"/>
    <lineage>
        <taxon>Viruses</taxon>
        <taxon>Duplodnaviria</taxon>
        <taxon>Heunggongvirae</taxon>
        <taxon>Uroviricota</taxon>
        <taxon>Caudoviricetes</taxon>
        <taxon>Lindbergviridae</taxon>
        <taxon>Gladiolivirus</taxon>
        <taxon>Gladiolivirus maja</taxon>
    </lineage>
</organism>
<evidence type="ECO:0000313" key="2">
    <source>
        <dbReference type="Proteomes" id="UP000593952"/>
    </source>
</evidence>